<name>A0A139RL22_STROR</name>
<protein>
    <submittedName>
        <fullName evidence="4">Putative arylalkylamine n-acetyltransferase</fullName>
    </submittedName>
</protein>
<dbReference type="CDD" id="cd04301">
    <property type="entry name" value="NAT_SF"/>
    <property type="match status" value="1"/>
</dbReference>
<dbReference type="Pfam" id="PF13673">
    <property type="entry name" value="Acetyltransf_10"/>
    <property type="match status" value="1"/>
</dbReference>
<feature type="domain" description="N-acetyltransferase" evidence="3">
    <location>
        <begin position="5"/>
        <end position="168"/>
    </location>
</feature>
<sequence>MEIPVLIRFVTAADFEEILAIEQANFPPAEAASPKALKERIERISDSFLVAEIEEKLVGYIVGPAVFSRHLTDNSFETVVSNPDQQGYIAVQSLSIHPDFQGQGLGTLLLAALKETVRAQERQGISLTCPDYLISFYEMNGFQDEGLSESVQGGETWYDMVWENPYYEE</sequence>
<dbReference type="PANTHER" id="PTHR10908">
    <property type="entry name" value="SEROTONIN N-ACETYLTRANSFERASE"/>
    <property type="match status" value="1"/>
</dbReference>
<accession>A0A139RL22</accession>
<dbReference type="Proteomes" id="UP000072989">
    <property type="component" value="Unassembled WGS sequence"/>
</dbReference>
<dbReference type="EMBL" id="LQZE01000231">
    <property type="protein sequence ID" value="KXU15424.1"/>
    <property type="molecule type" value="Genomic_DNA"/>
</dbReference>
<evidence type="ECO:0000256" key="2">
    <source>
        <dbReference type="ARBA" id="ARBA00023315"/>
    </source>
</evidence>
<dbReference type="GO" id="GO:0008080">
    <property type="term" value="F:N-acetyltransferase activity"/>
    <property type="evidence" value="ECO:0007669"/>
    <property type="project" value="UniProtKB-ARBA"/>
</dbReference>
<organism evidence="4 5">
    <name type="scientific">Streptococcus oralis</name>
    <dbReference type="NCBI Taxonomy" id="1303"/>
    <lineage>
        <taxon>Bacteria</taxon>
        <taxon>Bacillati</taxon>
        <taxon>Bacillota</taxon>
        <taxon>Bacilli</taxon>
        <taxon>Lactobacillales</taxon>
        <taxon>Streptococcaceae</taxon>
        <taxon>Streptococcus</taxon>
    </lineage>
</organism>
<dbReference type="InterPro" id="IPR000182">
    <property type="entry name" value="GNAT_dom"/>
</dbReference>
<keyword evidence="2" id="KW-0012">Acyltransferase</keyword>
<gene>
    <name evidence="4" type="ORF">SORDD17_01099</name>
</gene>
<dbReference type="PROSITE" id="PS51186">
    <property type="entry name" value="GNAT"/>
    <property type="match status" value="1"/>
</dbReference>
<evidence type="ECO:0000313" key="4">
    <source>
        <dbReference type="EMBL" id="KXU15424.1"/>
    </source>
</evidence>
<comment type="caution">
    <text evidence="4">The sequence shown here is derived from an EMBL/GenBank/DDBJ whole genome shotgun (WGS) entry which is preliminary data.</text>
</comment>
<evidence type="ECO:0000313" key="5">
    <source>
        <dbReference type="Proteomes" id="UP000072989"/>
    </source>
</evidence>
<evidence type="ECO:0000259" key="3">
    <source>
        <dbReference type="PROSITE" id="PS51186"/>
    </source>
</evidence>
<dbReference type="Gene3D" id="3.40.630.30">
    <property type="match status" value="1"/>
</dbReference>
<reference evidence="4 5" key="1">
    <citation type="submission" date="2016-01" db="EMBL/GenBank/DDBJ databases">
        <title>Highly variable Streptococcus oralis are common among viridans streptococci isolated from primates.</title>
        <authorList>
            <person name="Denapaite D."/>
            <person name="Rieger M."/>
            <person name="Koendgen S."/>
            <person name="Brueckner R."/>
            <person name="Ochigava I."/>
            <person name="Kappeler P."/>
            <person name="Maetz-Rensing K."/>
            <person name="Leendertz F."/>
            <person name="Hakenbeck R."/>
        </authorList>
    </citation>
    <scope>NUCLEOTIDE SEQUENCE [LARGE SCALE GENOMIC DNA]</scope>
    <source>
        <strain evidence="4 5">DD17</strain>
    </source>
</reference>
<dbReference type="RefSeq" id="WP_061865938.1">
    <property type="nucleotide sequence ID" value="NZ_KQ970800.1"/>
</dbReference>
<dbReference type="SUPFAM" id="SSF55729">
    <property type="entry name" value="Acyl-CoA N-acyltransferases (Nat)"/>
    <property type="match status" value="1"/>
</dbReference>
<dbReference type="InterPro" id="IPR051635">
    <property type="entry name" value="SNAT-like"/>
</dbReference>
<dbReference type="InterPro" id="IPR016181">
    <property type="entry name" value="Acyl_CoA_acyltransferase"/>
</dbReference>
<evidence type="ECO:0000256" key="1">
    <source>
        <dbReference type="ARBA" id="ARBA00022679"/>
    </source>
</evidence>
<keyword evidence="1 4" id="KW-0808">Transferase</keyword>
<dbReference type="PANTHER" id="PTHR10908:SF0">
    <property type="entry name" value="SEROTONIN N-ACETYLTRANSFERASE"/>
    <property type="match status" value="1"/>
</dbReference>
<dbReference type="PATRIC" id="fig|1303.87.peg.1323"/>
<proteinExistence type="predicted"/>
<dbReference type="AlphaFoldDB" id="A0A139RL22"/>